<dbReference type="Pfam" id="PF05991">
    <property type="entry name" value="NYN_YacP"/>
    <property type="match status" value="1"/>
</dbReference>
<sequence>MRSAVPLLIDGHNIIGSGVLENISLQDENDEELFVSRLRVWRSNYRGKMTVIFDRGIVGGASRELSGGGVEVIFARNPQEADDWIRRRIHLRPQGLIVVTNDRALRQEAELYDIGTWQADEFVRRMGDRRGRTAAARVDASRPGSGTPSAMDQEEMLNDEGAESHVHLSDREVSEWLETFGPSEPEVKRPQRTERRPPSPSRAAFSRHQDALRKRLKGKQRKR</sequence>
<organism evidence="2">
    <name type="scientific">Caldilineaceae bacterium SB0661_bin_32</name>
    <dbReference type="NCBI Taxonomy" id="2605255"/>
    <lineage>
        <taxon>Bacteria</taxon>
        <taxon>Bacillati</taxon>
        <taxon>Chloroflexota</taxon>
        <taxon>Caldilineae</taxon>
        <taxon>Caldilineales</taxon>
        <taxon>Caldilineaceae</taxon>
    </lineage>
</organism>
<accession>A0A6B1DAK6</accession>
<comment type="caution">
    <text evidence="2">The sequence shown here is derived from an EMBL/GenBank/DDBJ whole genome shotgun (WGS) entry which is preliminary data.</text>
</comment>
<feature type="compositionally biased region" description="Basic and acidic residues" evidence="1">
    <location>
        <begin position="162"/>
        <end position="174"/>
    </location>
</feature>
<feature type="region of interest" description="Disordered" evidence="1">
    <location>
        <begin position="132"/>
        <end position="223"/>
    </location>
</feature>
<evidence type="ECO:0000313" key="2">
    <source>
        <dbReference type="EMBL" id="MYC97080.1"/>
    </source>
</evidence>
<gene>
    <name evidence="2" type="ORF">F4X14_19150</name>
</gene>
<dbReference type="InterPro" id="IPR010298">
    <property type="entry name" value="YacP-like"/>
</dbReference>
<name>A0A6B1DAK6_9CHLR</name>
<dbReference type="AlphaFoldDB" id="A0A6B1DAK6"/>
<proteinExistence type="predicted"/>
<feature type="compositionally biased region" description="Acidic residues" evidence="1">
    <location>
        <begin position="152"/>
        <end position="161"/>
    </location>
</feature>
<feature type="compositionally biased region" description="Basic and acidic residues" evidence="1">
    <location>
        <begin position="185"/>
        <end position="197"/>
    </location>
</feature>
<dbReference type="EMBL" id="VXMH01000104">
    <property type="protein sequence ID" value="MYC97080.1"/>
    <property type="molecule type" value="Genomic_DNA"/>
</dbReference>
<reference evidence="2" key="1">
    <citation type="submission" date="2019-09" db="EMBL/GenBank/DDBJ databases">
        <title>Characterisation of the sponge microbiome using genome-centric metagenomics.</title>
        <authorList>
            <person name="Engelberts J.P."/>
            <person name="Robbins S.J."/>
            <person name="De Goeij J.M."/>
            <person name="Aranda M."/>
            <person name="Bell S.C."/>
            <person name="Webster N.S."/>
        </authorList>
    </citation>
    <scope>NUCLEOTIDE SEQUENCE</scope>
    <source>
        <strain evidence="2">SB0661_bin_32</strain>
    </source>
</reference>
<protein>
    <submittedName>
        <fullName evidence="2">NYN domain-containing protein</fullName>
    </submittedName>
</protein>
<evidence type="ECO:0000256" key="1">
    <source>
        <dbReference type="SAM" id="MobiDB-lite"/>
    </source>
</evidence>
<feature type="compositionally biased region" description="Basic residues" evidence="1">
    <location>
        <begin position="214"/>
        <end position="223"/>
    </location>
</feature>